<keyword evidence="2" id="KW-1277">Toxin-antitoxin system</keyword>
<name>A0A0E9M0J7_9BACT</name>
<dbReference type="GO" id="GO:0110001">
    <property type="term" value="C:toxin-antitoxin complex"/>
    <property type="evidence" value="ECO:0007669"/>
    <property type="project" value="InterPro"/>
</dbReference>
<evidence type="ECO:0000256" key="4">
    <source>
        <dbReference type="ARBA" id="ARBA00022741"/>
    </source>
</evidence>
<evidence type="ECO:0000256" key="6">
    <source>
        <dbReference type="ARBA" id="ARBA00024207"/>
    </source>
</evidence>
<keyword evidence="5" id="KW-0378">Hydrolase</keyword>
<dbReference type="EMBL" id="BAZW01000036">
    <property type="protein sequence ID" value="GAO31014.1"/>
    <property type="molecule type" value="Genomic_DNA"/>
</dbReference>
<dbReference type="InterPro" id="IPR051813">
    <property type="entry name" value="HepT_RNase_toxin"/>
</dbReference>
<proteinExistence type="inferred from homology"/>
<dbReference type="Pfam" id="PF01934">
    <property type="entry name" value="HepT-like"/>
    <property type="match status" value="1"/>
</dbReference>
<dbReference type="GO" id="GO:0000166">
    <property type="term" value="F:nucleotide binding"/>
    <property type="evidence" value="ECO:0007669"/>
    <property type="project" value="UniProtKB-KW"/>
</dbReference>
<evidence type="ECO:0000313" key="7">
    <source>
        <dbReference type="EMBL" id="GAO31014.1"/>
    </source>
</evidence>
<evidence type="ECO:0000256" key="1">
    <source>
        <dbReference type="ARBA" id="ARBA00022553"/>
    </source>
</evidence>
<dbReference type="GO" id="GO:0004540">
    <property type="term" value="F:RNA nuclease activity"/>
    <property type="evidence" value="ECO:0007669"/>
    <property type="project" value="InterPro"/>
</dbReference>
<dbReference type="OrthoDB" id="955324at2"/>
<dbReference type="PANTHER" id="PTHR34139">
    <property type="entry name" value="UPF0331 PROTEIN MJ0127"/>
    <property type="match status" value="1"/>
</dbReference>
<dbReference type="PANTHER" id="PTHR34139:SF1">
    <property type="entry name" value="RNASE MJ1380-RELATED"/>
    <property type="match status" value="1"/>
</dbReference>
<evidence type="ECO:0000256" key="3">
    <source>
        <dbReference type="ARBA" id="ARBA00022722"/>
    </source>
</evidence>
<sequence length="111" mass="13210">MQKEIQTWLEDIKQSIEEIDSFLPETRHFFEFQKDLKTRKAVERNIEIIGEAVNRILQFDPEIQISHARKIVDTRNRIIHGYDSVSEDIIWAIVTRDLGQLQKEINSLLNY</sequence>
<keyword evidence="8" id="KW-1185">Reference proteome</keyword>
<evidence type="ECO:0000256" key="5">
    <source>
        <dbReference type="ARBA" id="ARBA00022801"/>
    </source>
</evidence>
<keyword evidence="1" id="KW-0597">Phosphoprotein</keyword>
<evidence type="ECO:0000256" key="2">
    <source>
        <dbReference type="ARBA" id="ARBA00022649"/>
    </source>
</evidence>
<dbReference type="RefSeq" id="WP_062126642.1">
    <property type="nucleotide sequence ID" value="NZ_BAZW01000036.1"/>
</dbReference>
<dbReference type="InterPro" id="IPR008201">
    <property type="entry name" value="HepT-like"/>
</dbReference>
<comment type="similarity">
    <text evidence="6">Belongs to the HepT RNase toxin family.</text>
</comment>
<keyword evidence="3" id="KW-0540">Nuclease</keyword>
<gene>
    <name evidence="7" type="ORF">JCM15548_13346</name>
</gene>
<organism evidence="7 8">
    <name type="scientific">Geofilum rubicundum JCM 15548</name>
    <dbReference type="NCBI Taxonomy" id="1236989"/>
    <lineage>
        <taxon>Bacteria</taxon>
        <taxon>Pseudomonadati</taxon>
        <taxon>Bacteroidota</taxon>
        <taxon>Bacteroidia</taxon>
        <taxon>Marinilabiliales</taxon>
        <taxon>Marinilabiliaceae</taxon>
        <taxon>Geofilum</taxon>
    </lineage>
</organism>
<reference evidence="7 8" key="1">
    <citation type="journal article" date="2015" name="Microbes Environ.">
        <title>Distribution and evolution of nitrogen fixation genes in the phylum bacteroidetes.</title>
        <authorList>
            <person name="Inoue J."/>
            <person name="Oshima K."/>
            <person name="Suda W."/>
            <person name="Sakamoto M."/>
            <person name="Iino T."/>
            <person name="Noda S."/>
            <person name="Hongoh Y."/>
            <person name="Hattori M."/>
            <person name="Ohkuma M."/>
        </authorList>
    </citation>
    <scope>NUCLEOTIDE SEQUENCE [LARGE SCALE GENOMIC DNA]</scope>
    <source>
        <strain evidence="7">JCM 15548</strain>
    </source>
</reference>
<evidence type="ECO:0000313" key="8">
    <source>
        <dbReference type="Proteomes" id="UP000032900"/>
    </source>
</evidence>
<comment type="caution">
    <text evidence="7">The sequence shown here is derived from an EMBL/GenBank/DDBJ whole genome shotgun (WGS) entry which is preliminary data.</text>
</comment>
<evidence type="ECO:0008006" key="9">
    <source>
        <dbReference type="Google" id="ProtNLM"/>
    </source>
</evidence>
<dbReference type="Gene3D" id="1.20.120.580">
    <property type="entry name" value="bsu32300-like"/>
    <property type="match status" value="1"/>
</dbReference>
<dbReference type="GO" id="GO:0016787">
    <property type="term" value="F:hydrolase activity"/>
    <property type="evidence" value="ECO:0007669"/>
    <property type="project" value="UniProtKB-KW"/>
</dbReference>
<dbReference type="Proteomes" id="UP000032900">
    <property type="component" value="Unassembled WGS sequence"/>
</dbReference>
<protein>
    <recommendedName>
        <fullName evidence="9">Antitoxin</fullName>
    </recommendedName>
</protein>
<dbReference type="AlphaFoldDB" id="A0A0E9M0J7"/>
<accession>A0A0E9M0J7</accession>
<dbReference type="InterPro" id="IPR037038">
    <property type="entry name" value="HepT-like_sf"/>
</dbReference>
<dbReference type="STRING" id="1236989.JCM15548_13346"/>
<keyword evidence="4" id="KW-0547">Nucleotide-binding</keyword>